<dbReference type="GeneTree" id="ENSGT00890000139406"/>
<dbReference type="Gene3D" id="2.60.40.10">
    <property type="entry name" value="Immunoglobulins"/>
    <property type="match status" value="3"/>
</dbReference>
<evidence type="ECO:0000256" key="5">
    <source>
        <dbReference type="ARBA" id="ARBA00056629"/>
    </source>
</evidence>
<protein>
    <recommendedName>
        <fullName evidence="6">WD repeat and SOCS box-containing protein 2</fullName>
    </recommendedName>
</protein>
<feature type="chain" id="PRO_5035260246" description="WD repeat and SOCS box-containing protein 2" evidence="9">
    <location>
        <begin position="31"/>
        <end position="920"/>
    </location>
</feature>
<dbReference type="PRINTS" id="PR00320">
    <property type="entry name" value="GPROTEINBRPT"/>
</dbReference>
<feature type="domain" description="Ig-like" evidence="11">
    <location>
        <begin position="223"/>
        <end position="309"/>
    </location>
</feature>
<dbReference type="InterPro" id="IPR007110">
    <property type="entry name" value="Ig-like_dom"/>
</dbReference>
<evidence type="ECO:0000256" key="3">
    <source>
        <dbReference type="ARBA" id="ARBA00022737"/>
    </source>
</evidence>
<keyword evidence="2 7" id="KW-0853">WD repeat</keyword>
<comment type="pathway">
    <text evidence="1">Protein modification; protein ubiquitination.</text>
</comment>
<evidence type="ECO:0000256" key="2">
    <source>
        <dbReference type="ARBA" id="ARBA00022574"/>
    </source>
</evidence>
<dbReference type="Proteomes" id="UP000008225">
    <property type="component" value="Chromosome 9"/>
</dbReference>
<dbReference type="Gene3D" id="2.130.10.10">
    <property type="entry name" value="YVTN repeat-like/Quinoprotein amine dehydrogenase"/>
    <property type="match status" value="2"/>
</dbReference>
<organism evidence="12 13">
    <name type="scientific">Callithrix jacchus</name>
    <name type="common">White-tufted-ear marmoset</name>
    <name type="synonym">Simia Jacchus</name>
    <dbReference type="NCBI Taxonomy" id="9483"/>
    <lineage>
        <taxon>Eukaryota</taxon>
        <taxon>Metazoa</taxon>
        <taxon>Chordata</taxon>
        <taxon>Craniata</taxon>
        <taxon>Vertebrata</taxon>
        <taxon>Euteleostomi</taxon>
        <taxon>Mammalia</taxon>
        <taxon>Eutheria</taxon>
        <taxon>Euarchontoglires</taxon>
        <taxon>Primates</taxon>
        <taxon>Haplorrhini</taxon>
        <taxon>Platyrrhini</taxon>
        <taxon>Cebidae</taxon>
        <taxon>Callitrichinae</taxon>
        <taxon>Callithrix</taxon>
        <taxon>Callithrix</taxon>
    </lineage>
</organism>
<dbReference type="InterPro" id="IPR013783">
    <property type="entry name" value="Ig-like_fold"/>
</dbReference>
<dbReference type="Ensembl" id="ENSCJAT00000123787.1">
    <property type="protein sequence ID" value="ENSCJAP00000089485.1"/>
    <property type="gene ID" value="ENSCJAG00000009323.5"/>
</dbReference>
<evidence type="ECO:0000256" key="4">
    <source>
        <dbReference type="ARBA" id="ARBA00022786"/>
    </source>
</evidence>
<dbReference type="PROSITE" id="PS50294">
    <property type="entry name" value="WD_REPEATS_REGION"/>
    <property type="match status" value="4"/>
</dbReference>
<accession>A0A8I3WRJ7</accession>
<feature type="repeat" description="WD" evidence="7">
    <location>
        <begin position="642"/>
        <end position="664"/>
    </location>
</feature>
<evidence type="ECO:0000259" key="10">
    <source>
        <dbReference type="PROSITE" id="PS50225"/>
    </source>
</evidence>
<dbReference type="CDD" id="cd00200">
    <property type="entry name" value="WD40"/>
    <property type="match status" value="1"/>
</dbReference>
<feature type="compositionally biased region" description="Basic and acidic residues" evidence="8">
    <location>
        <begin position="482"/>
        <end position="492"/>
    </location>
</feature>
<dbReference type="InterPro" id="IPR001680">
    <property type="entry name" value="WD40_rpt"/>
</dbReference>
<reference evidence="12" key="3">
    <citation type="submission" date="2025-09" db="UniProtKB">
        <authorList>
            <consortium name="Ensembl"/>
        </authorList>
    </citation>
    <scope>IDENTIFICATION</scope>
</reference>
<feature type="region of interest" description="Disordered" evidence="8">
    <location>
        <begin position="584"/>
        <end position="603"/>
    </location>
</feature>
<dbReference type="PROSITE" id="PS50225">
    <property type="entry name" value="SOCS"/>
    <property type="match status" value="1"/>
</dbReference>
<dbReference type="Gene3D" id="1.10.750.20">
    <property type="entry name" value="SOCS box"/>
    <property type="match status" value="1"/>
</dbReference>
<feature type="repeat" description="WD" evidence="7">
    <location>
        <begin position="709"/>
        <end position="750"/>
    </location>
</feature>
<dbReference type="InterPro" id="IPR036036">
    <property type="entry name" value="SOCS_box-like_dom_sf"/>
</dbReference>
<reference evidence="12" key="2">
    <citation type="submission" date="2025-08" db="UniProtKB">
        <authorList>
            <consortium name="Ensembl"/>
        </authorList>
    </citation>
    <scope>IDENTIFICATION</scope>
</reference>
<evidence type="ECO:0000256" key="1">
    <source>
        <dbReference type="ARBA" id="ARBA00004906"/>
    </source>
</evidence>
<evidence type="ECO:0000256" key="6">
    <source>
        <dbReference type="ARBA" id="ARBA00068834"/>
    </source>
</evidence>
<dbReference type="FunFam" id="2.130.10.10:FF:000256">
    <property type="entry name" value="WD repeat and SOCS box containing 2"/>
    <property type="match status" value="1"/>
</dbReference>
<dbReference type="PANTHER" id="PTHR15622:SF1">
    <property type="entry name" value="WD REPEAT AND SOCS BOX-CONTAINING PROTEIN 2"/>
    <property type="match status" value="1"/>
</dbReference>
<feature type="domain" description="Ig-like" evidence="11">
    <location>
        <begin position="10"/>
        <end position="104"/>
    </location>
</feature>
<keyword evidence="3" id="KW-0677">Repeat</keyword>
<evidence type="ECO:0000256" key="7">
    <source>
        <dbReference type="PROSITE-ProRule" id="PRU00221"/>
    </source>
</evidence>
<sequence>MAAGGRAPEPRVLVCLGALLAGWVAVGLEAVVIGEVHENVTLHCGNISGPRGLVTWYRNDSEPVFLLSSNSSLLPAEPRFSLVNVSSLHIEALSLQDEGNYTCREILNVTQWFQVWLQVASGPYQIEVHISATSTLPNGTLYAAKGSQVEFSCNSSSWPPPMVEWWFQALNSSSEFFGHNLTVNSFSLLLMSPNLQGNYTCLALNLLSRRHRKVTTELLVYYPPPSAPQCRAQMASGFFMLQLTCRWDGGYPDPNFLWIEEPGGVIVGKSKLGVEMLNKSQLSDGKKFKCAASHVVGPEAGASCVVQIRSPSVLSEPMKTCFVGGNVTLTCQVSGAYPPAKILWLRNLTQPEVITQPSSHHLITQDGQNSTLTIHNCSQDLDEGYYVCRADNPVGVREVDIWLSVKEPLNIGGIVGTIVSLLLLGLATISGLMLYYSPVLCWKVGNTFRGQNMDDVMVLVDSEEEEEEEEEEDAAAEEEEGAQEREEFPKEIPKQNHIHRVTALVNGNIEQMGNGFQDLQEEPLLLAELKPGRPHQFDWKSSCETWSVAFSPDGSWFAWSQGHCIVKLIPWPLEEQFIPKGFEAKSRSSKNETKGRGSPKEKTLDCGQIVWGLAFSPWPSPPSRKLWARHHPQVPDVSCLVLATGLNDGQIKIWEVQTGLLLLNLSGHQDVVRDLSFTPSGSLILVSASRDKTLRIWDLNKHGKQIQVLSGHLQWVYCCSISPDCSMLCSAAGEKSVFLWSMRSYTLIRKLEGHQSSVVSCDFSPDSALLVTASYDTNVIMWDPYTGERLRSLHHTQVDPAMDDSDVHISSLRSVCFSPEGLYLATVADDRLLRIWALELKTPIAFAPMTNGLCCTFFPHGGVIATGTRDGHVQFWTAPRVLSSLKHLCRKALRSFLTTYQVLALPIPKKMKEFLTYRTF</sequence>
<feature type="compositionally biased region" description="Acidic residues" evidence="8">
    <location>
        <begin position="461"/>
        <end position="481"/>
    </location>
</feature>
<keyword evidence="13" id="KW-1185">Reference proteome</keyword>
<dbReference type="InterPro" id="IPR001496">
    <property type="entry name" value="SOCS_box"/>
</dbReference>
<dbReference type="PROSITE" id="PS00678">
    <property type="entry name" value="WD_REPEATS_1"/>
    <property type="match status" value="1"/>
</dbReference>
<proteinExistence type="predicted"/>
<dbReference type="PANTHER" id="PTHR15622">
    <property type="entry name" value="WD40 REPEAT PROTEIN"/>
    <property type="match status" value="1"/>
</dbReference>
<dbReference type="InterPro" id="IPR019775">
    <property type="entry name" value="WD40_repeat_CS"/>
</dbReference>
<dbReference type="SMART" id="SM00253">
    <property type="entry name" value="SOCS"/>
    <property type="match status" value="1"/>
</dbReference>
<gene>
    <name evidence="12" type="primary">VSIG10</name>
</gene>
<name>A0A8I3WRJ7_CALJA</name>
<dbReference type="UniPathway" id="UPA00143"/>
<dbReference type="SMART" id="SM00409">
    <property type="entry name" value="IG"/>
    <property type="match status" value="3"/>
</dbReference>
<feature type="repeat" description="WD" evidence="7">
    <location>
        <begin position="751"/>
        <end position="792"/>
    </location>
</feature>
<keyword evidence="9" id="KW-0732">Signal</keyword>
<dbReference type="PROSITE" id="PS50835">
    <property type="entry name" value="IG_LIKE"/>
    <property type="match status" value="4"/>
</dbReference>
<dbReference type="GO" id="GO:0035556">
    <property type="term" value="P:intracellular signal transduction"/>
    <property type="evidence" value="ECO:0007669"/>
    <property type="project" value="InterPro"/>
</dbReference>
<dbReference type="InterPro" id="IPR020472">
    <property type="entry name" value="WD40_PAC1"/>
</dbReference>
<evidence type="ECO:0000259" key="11">
    <source>
        <dbReference type="PROSITE" id="PS50835"/>
    </source>
</evidence>
<dbReference type="OMA" id="ETNHTHK"/>
<dbReference type="CDD" id="cd00096">
    <property type="entry name" value="Ig"/>
    <property type="match status" value="3"/>
</dbReference>
<dbReference type="FunFam" id="2.130.10.10:FF:000264">
    <property type="entry name" value="WD repeat and SOCS box containing 2"/>
    <property type="match status" value="1"/>
</dbReference>
<dbReference type="SMART" id="SM00320">
    <property type="entry name" value="WD40"/>
    <property type="match status" value="6"/>
</dbReference>
<dbReference type="Pfam" id="PF00400">
    <property type="entry name" value="WD40"/>
    <property type="match status" value="5"/>
</dbReference>
<feature type="region of interest" description="Disordered" evidence="8">
    <location>
        <begin position="461"/>
        <end position="492"/>
    </location>
</feature>
<dbReference type="GO" id="GO:0000209">
    <property type="term" value="P:protein polyubiquitination"/>
    <property type="evidence" value="ECO:0007669"/>
    <property type="project" value="TreeGrafter"/>
</dbReference>
<evidence type="ECO:0000313" key="12">
    <source>
        <dbReference type="Ensembl" id="ENSCJAP00000089485.1"/>
    </source>
</evidence>
<dbReference type="SUPFAM" id="SSF50978">
    <property type="entry name" value="WD40 repeat-like"/>
    <property type="match status" value="1"/>
</dbReference>
<dbReference type="InterPro" id="IPR015943">
    <property type="entry name" value="WD40/YVTN_repeat-like_dom_sf"/>
</dbReference>
<dbReference type="SUPFAM" id="SSF48726">
    <property type="entry name" value="Immunoglobulin"/>
    <property type="match status" value="4"/>
</dbReference>
<dbReference type="Pfam" id="PF13927">
    <property type="entry name" value="Ig_3"/>
    <property type="match status" value="3"/>
</dbReference>
<dbReference type="InterPro" id="IPR036179">
    <property type="entry name" value="Ig-like_dom_sf"/>
</dbReference>
<dbReference type="InterPro" id="IPR003599">
    <property type="entry name" value="Ig_sub"/>
</dbReference>
<dbReference type="Pfam" id="PF07525">
    <property type="entry name" value="SOCS_box"/>
    <property type="match status" value="1"/>
</dbReference>
<feature type="repeat" description="WD" evidence="7">
    <location>
        <begin position="805"/>
        <end position="839"/>
    </location>
</feature>
<dbReference type="PROSITE" id="PS50082">
    <property type="entry name" value="WD_REPEATS_2"/>
    <property type="match status" value="5"/>
</dbReference>
<dbReference type="CDD" id="cd03745">
    <property type="entry name" value="SOCS_WSB2_SWIP2"/>
    <property type="match status" value="1"/>
</dbReference>
<dbReference type="InterPro" id="IPR036322">
    <property type="entry name" value="WD40_repeat_dom_sf"/>
</dbReference>
<dbReference type="InterPro" id="IPR003598">
    <property type="entry name" value="Ig_sub2"/>
</dbReference>
<feature type="domain" description="Ig-like" evidence="11">
    <location>
        <begin position="311"/>
        <end position="404"/>
    </location>
</feature>
<feature type="domain" description="Ig-like" evidence="11">
    <location>
        <begin position="123"/>
        <end position="215"/>
    </location>
</feature>
<comment type="function">
    <text evidence="5">May be a substrate-recognition component of a SCF-like ECS (Elongin-Cullin-SOCS-box protein) E3 ubiquitin ligase complex which mediates the ubiquitination and subsequent proteasomal degradation of target proteins.</text>
</comment>
<dbReference type="AlphaFoldDB" id="A0A8I3WRJ7"/>
<dbReference type="SMART" id="SM00408">
    <property type="entry name" value="IGc2"/>
    <property type="match status" value="3"/>
</dbReference>
<evidence type="ECO:0000313" key="13">
    <source>
        <dbReference type="Proteomes" id="UP000008225"/>
    </source>
</evidence>
<reference evidence="12 13" key="1">
    <citation type="submission" date="2009-03" db="EMBL/GenBank/DDBJ databases">
        <authorList>
            <person name="Warren W."/>
            <person name="Ye L."/>
            <person name="Minx P."/>
            <person name="Worley K."/>
            <person name="Gibbs R."/>
            <person name="Wilson R.K."/>
        </authorList>
    </citation>
    <scope>NUCLEOTIDE SEQUENCE [LARGE SCALE GENOMIC DNA]</scope>
</reference>
<keyword evidence="4" id="KW-0833">Ubl conjugation pathway</keyword>
<dbReference type="InterPro" id="IPR051983">
    <property type="entry name" value="WSB_SOCS-box_domain"/>
</dbReference>
<evidence type="ECO:0000256" key="8">
    <source>
        <dbReference type="SAM" id="MobiDB-lite"/>
    </source>
</evidence>
<dbReference type="SMART" id="SM00969">
    <property type="entry name" value="SOCS_box"/>
    <property type="match status" value="1"/>
</dbReference>
<dbReference type="SUPFAM" id="SSF158235">
    <property type="entry name" value="SOCS box-like"/>
    <property type="match status" value="1"/>
</dbReference>
<feature type="signal peptide" evidence="9">
    <location>
        <begin position="1"/>
        <end position="30"/>
    </location>
</feature>
<feature type="repeat" description="WD" evidence="7">
    <location>
        <begin position="665"/>
        <end position="700"/>
    </location>
</feature>
<evidence type="ECO:0000256" key="9">
    <source>
        <dbReference type="SAM" id="SignalP"/>
    </source>
</evidence>
<feature type="domain" description="SOCS box" evidence="10">
    <location>
        <begin position="884"/>
        <end position="920"/>
    </location>
</feature>